<evidence type="ECO:0000259" key="4">
    <source>
        <dbReference type="Pfam" id="PF00496"/>
    </source>
</evidence>
<dbReference type="GO" id="GO:0030288">
    <property type="term" value="C:outer membrane-bounded periplasmic space"/>
    <property type="evidence" value="ECO:0007669"/>
    <property type="project" value="UniProtKB-ARBA"/>
</dbReference>
<dbReference type="InterPro" id="IPR039424">
    <property type="entry name" value="SBP_5"/>
</dbReference>
<keyword evidence="6" id="KW-1185">Reference proteome</keyword>
<evidence type="ECO:0000256" key="2">
    <source>
        <dbReference type="ARBA" id="ARBA00005695"/>
    </source>
</evidence>
<comment type="subcellular location">
    <subcellularLocation>
        <location evidence="1">Periplasm</location>
    </subcellularLocation>
</comment>
<reference evidence="6" key="2">
    <citation type="journal article" date="2023" name="MicrobiologyOpen">
        <title>Genomics of the tumorigenes clade of the family Rhizobiaceae and description of Rhizobium rhododendri sp. nov.</title>
        <authorList>
            <person name="Kuzmanovic N."/>
            <person name="diCenzo G.C."/>
            <person name="Bunk B."/>
            <person name="Sproeer C."/>
            <person name="Fruehling A."/>
            <person name="Neumann-Schaal M."/>
            <person name="Overmann J."/>
            <person name="Smalla K."/>
        </authorList>
    </citation>
    <scope>NUCLEOTIDE SEQUENCE [LARGE SCALE GENOMIC DNA]</scope>
    <source>
        <strain evidence="6">1078</strain>
    </source>
</reference>
<dbReference type="Gene3D" id="3.10.105.10">
    <property type="entry name" value="Dipeptide-binding Protein, Domain 3"/>
    <property type="match status" value="1"/>
</dbReference>
<dbReference type="SUPFAM" id="SSF53850">
    <property type="entry name" value="Periplasmic binding protein-like II"/>
    <property type="match status" value="1"/>
</dbReference>
<feature type="signal peptide" evidence="3">
    <location>
        <begin position="1"/>
        <end position="23"/>
    </location>
</feature>
<dbReference type="Pfam" id="PF00496">
    <property type="entry name" value="SBP_bac_5"/>
    <property type="match status" value="1"/>
</dbReference>
<protein>
    <submittedName>
        <fullName evidence="5">ABC transporter substrate-binding protein</fullName>
    </submittedName>
</protein>
<name>A0AAF1K7S1_9HYPH</name>
<dbReference type="PANTHER" id="PTHR30290">
    <property type="entry name" value="PERIPLASMIC BINDING COMPONENT OF ABC TRANSPORTER"/>
    <property type="match status" value="1"/>
</dbReference>
<keyword evidence="3" id="KW-0732">Signal</keyword>
<sequence>MVTRRTFLGAIASTMLPAFSARAADRDIEPEYLRPWLDAAQMPAMADRLPDRPRVIQLKAMGRQPGQYGGSVRTIIGGQSDLRFMTIYGYARLIGYDQKLQMQPDILESYDIEDDRVFTFHLRPGHKWSDGAPFTVDDFRYWWEDVILNKQLTPGGGALELRPHGSLPKFEVIDSLTVRYSWDKPNPNFLPIIAAPQPLVLAGPAHYLKQFHKKYQDEIRLSSLMKENHARKWQEMHIKMGRAYRPENPALPVLDPWHNTTAPPAEQFVFERNPYFHRVDENGRQLPYIDRFILNVSSSSIIAAKTGAGESDLQATGIDFDDYAFLKDAEKRYPVKVNLWKMARGSRVALLPNLNCADKVWRDVFRDVRVRRALSMAIDRHEINMAAFYGLGAESADTVLPESPLFKPEYAKAWVNHDPAQANTLLDAAGLDKRNADGLRLLPDGRPMEITVETAGESSLDTDVMELVTDHWRKIGIAAFTRSSQRDIFRSRAMGGRIMMSIWYGLDNGVPTADMNPGELAPTMDDQLQWPLWGMYYLSGGSQGVAPDVPEAAQLNELLAQWGIAASFEERTEIWQKMLAIYTEQVFSIGLINGTLQPILHSKRLQNVPEKALYGFDPTCFLGIYMPDTFWLTEDHPRA</sequence>
<dbReference type="PANTHER" id="PTHR30290:SF62">
    <property type="entry name" value="OLIGOPEPTIDE ABC TRANSPORTER, PERIPLASMIC OLIGOPEPTIDE-BINDING PROTEIN"/>
    <property type="match status" value="1"/>
</dbReference>
<evidence type="ECO:0000313" key="5">
    <source>
        <dbReference type="EMBL" id="WFR95539.1"/>
    </source>
</evidence>
<comment type="similarity">
    <text evidence="2">Belongs to the bacterial solute-binding protein 5 family.</text>
</comment>
<accession>A0AAF1K7S1</accession>
<dbReference type="KEGG" id="rtu:PR017_17545"/>
<dbReference type="Proteomes" id="UP000249499">
    <property type="component" value="Chromosome"/>
</dbReference>
<dbReference type="Gene3D" id="3.40.190.10">
    <property type="entry name" value="Periplasmic binding protein-like II"/>
    <property type="match status" value="1"/>
</dbReference>
<dbReference type="GO" id="GO:0043190">
    <property type="term" value="C:ATP-binding cassette (ABC) transporter complex"/>
    <property type="evidence" value="ECO:0007669"/>
    <property type="project" value="InterPro"/>
</dbReference>
<dbReference type="AlphaFoldDB" id="A0AAF1K7S1"/>
<dbReference type="GO" id="GO:1904680">
    <property type="term" value="F:peptide transmembrane transporter activity"/>
    <property type="evidence" value="ECO:0007669"/>
    <property type="project" value="TreeGrafter"/>
</dbReference>
<evidence type="ECO:0000313" key="6">
    <source>
        <dbReference type="Proteomes" id="UP000249499"/>
    </source>
</evidence>
<dbReference type="EMBL" id="CP117255">
    <property type="protein sequence ID" value="WFR95539.1"/>
    <property type="molecule type" value="Genomic_DNA"/>
</dbReference>
<dbReference type="CDD" id="cd08500">
    <property type="entry name" value="PBP2_NikA_DppA_OppA_like_4"/>
    <property type="match status" value="1"/>
</dbReference>
<reference evidence="5 6" key="1">
    <citation type="journal article" date="2018" name="Sci. Rep.">
        <title>Rhizobium tumorigenes sp. nov., a novel plant tumorigenic bacterium isolated from cane gall tumors on thornless blackberry.</title>
        <authorList>
            <person name="Kuzmanovi N."/>
            <person name="Smalla K."/>
            <person name="Gronow S."/>
            <person name="PuBawska J."/>
        </authorList>
    </citation>
    <scope>NUCLEOTIDE SEQUENCE [LARGE SCALE GENOMIC DNA]</scope>
    <source>
        <strain evidence="5 6">1078</strain>
    </source>
</reference>
<dbReference type="InterPro" id="IPR000914">
    <property type="entry name" value="SBP_5_dom"/>
</dbReference>
<feature type="chain" id="PRO_5042294617" evidence="3">
    <location>
        <begin position="24"/>
        <end position="639"/>
    </location>
</feature>
<feature type="domain" description="Solute-binding protein family 5" evidence="4">
    <location>
        <begin position="102"/>
        <end position="507"/>
    </location>
</feature>
<proteinExistence type="inferred from homology"/>
<gene>
    <name evidence="5" type="ORF">PR017_17545</name>
</gene>
<evidence type="ECO:0000256" key="1">
    <source>
        <dbReference type="ARBA" id="ARBA00004418"/>
    </source>
</evidence>
<dbReference type="GO" id="GO:0015833">
    <property type="term" value="P:peptide transport"/>
    <property type="evidence" value="ECO:0007669"/>
    <property type="project" value="TreeGrafter"/>
</dbReference>
<organism evidence="5 6">
    <name type="scientific">Rhizobium tumorigenes</name>
    <dbReference type="NCBI Taxonomy" id="2041385"/>
    <lineage>
        <taxon>Bacteria</taxon>
        <taxon>Pseudomonadati</taxon>
        <taxon>Pseudomonadota</taxon>
        <taxon>Alphaproteobacteria</taxon>
        <taxon>Hyphomicrobiales</taxon>
        <taxon>Rhizobiaceae</taxon>
        <taxon>Rhizobium/Agrobacterium group</taxon>
        <taxon>Rhizobium</taxon>
    </lineage>
</organism>
<dbReference type="RefSeq" id="WP_111216310.1">
    <property type="nucleotide sequence ID" value="NZ_CP117255.1"/>
</dbReference>
<evidence type="ECO:0000256" key="3">
    <source>
        <dbReference type="SAM" id="SignalP"/>
    </source>
</evidence>